<feature type="non-terminal residue" evidence="2">
    <location>
        <position position="44"/>
    </location>
</feature>
<keyword evidence="1" id="KW-0812">Transmembrane</keyword>
<keyword evidence="1" id="KW-0472">Membrane</keyword>
<dbReference type="AlphaFoldDB" id="A0A7V5RNI8"/>
<protein>
    <submittedName>
        <fullName evidence="2">ABC transporter permease</fullName>
    </submittedName>
</protein>
<dbReference type="Proteomes" id="UP000885771">
    <property type="component" value="Unassembled WGS sequence"/>
</dbReference>
<evidence type="ECO:0000313" key="2">
    <source>
        <dbReference type="EMBL" id="HHM01505.1"/>
    </source>
</evidence>
<reference evidence="2" key="1">
    <citation type="journal article" date="2020" name="mSystems">
        <title>Genome- and Community-Level Interaction Insights into Carbon Utilization and Element Cycling Functions of Hydrothermarchaeota in Hydrothermal Sediment.</title>
        <authorList>
            <person name="Zhou Z."/>
            <person name="Liu Y."/>
            <person name="Xu W."/>
            <person name="Pan J."/>
            <person name="Luo Z.H."/>
            <person name="Li M."/>
        </authorList>
    </citation>
    <scope>NUCLEOTIDE SEQUENCE [LARGE SCALE GENOMIC DNA]</scope>
    <source>
        <strain evidence="2">HyVt-460</strain>
    </source>
</reference>
<proteinExistence type="predicted"/>
<accession>A0A7V5RNI8</accession>
<feature type="transmembrane region" description="Helical" evidence="1">
    <location>
        <begin position="20"/>
        <end position="40"/>
    </location>
</feature>
<name>A0A7V5RNI8_CALAY</name>
<evidence type="ECO:0000256" key="1">
    <source>
        <dbReference type="SAM" id="Phobius"/>
    </source>
</evidence>
<sequence length="44" mass="5276">MKRIFYLVRKEFRQIFREPAYLGILFIMPIVQIILLGYAISTDV</sequence>
<organism evidence="2">
    <name type="scientific">Caldithrix abyssi</name>
    <dbReference type="NCBI Taxonomy" id="187145"/>
    <lineage>
        <taxon>Bacteria</taxon>
        <taxon>Pseudomonadati</taxon>
        <taxon>Calditrichota</taxon>
        <taxon>Calditrichia</taxon>
        <taxon>Calditrichales</taxon>
        <taxon>Calditrichaceae</taxon>
        <taxon>Caldithrix</taxon>
    </lineage>
</organism>
<keyword evidence="1" id="KW-1133">Transmembrane helix</keyword>
<gene>
    <name evidence="2" type="ORF">ENJ15_00720</name>
</gene>
<comment type="caution">
    <text evidence="2">The sequence shown here is derived from an EMBL/GenBank/DDBJ whole genome shotgun (WGS) entry which is preliminary data.</text>
</comment>
<dbReference type="EMBL" id="DRLI01000033">
    <property type="protein sequence ID" value="HHM01505.1"/>
    <property type="molecule type" value="Genomic_DNA"/>
</dbReference>